<name>A0AA38GPR6_TAXCH</name>
<organism evidence="4 5">
    <name type="scientific">Taxus chinensis</name>
    <name type="common">Chinese yew</name>
    <name type="synonym">Taxus wallichiana var. chinensis</name>
    <dbReference type="NCBI Taxonomy" id="29808"/>
    <lineage>
        <taxon>Eukaryota</taxon>
        <taxon>Viridiplantae</taxon>
        <taxon>Streptophyta</taxon>
        <taxon>Embryophyta</taxon>
        <taxon>Tracheophyta</taxon>
        <taxon>Spermatophyta</taxon>
        <taxon>Pinopsida</taxon>
        <taxon>Pinidae</taxon>
        <taxon>Conifers II</taxon>
        <taxon>Cupressales</taxon>
        <taxon>Taxaceae</taxon>
        <taxon>Taxus</taxon>
    </lineage>
</organism>
<keyword evidence="1" id="KW-0862">Zinc</keyword>
<gene>
    <name evidence="4" type="ORF">KI387_006046</name>
</gene>
<keyword evidence="1" id="KW-0479">Metal-binding</keyword>
<feature type="region of interest" description="Disordered" evidence="2">
    <location>
        <begin position="44"/>
        <end position="66"/>
    </location>
</feature>
<feature type="domain" description="CCHC-type" evidence="3">
    <location>
        <begin position="245"/>
        <end position="258"/>
    </location>
</feature>
<keyword evidence="1" id="KW-0863">Zinc-finger</keyword>
<evidence type="ECO:0000313" key="4">
    <source>
        <dbReference type="EMBL" id="KAH9325868.1"/>
    </source>
</evidence>
<evidence type="ECO:0000313" key="5">
    <source>
        <dbReference type="Proteomes" id="UP000824469"/>
    </source>
</evidence>
<dbReference type="InterPro" id="IPR001878">
    <property type="entry name" value="Znf_CCHC"/>
</dbReference>
<evidence type="ECO:0000256" key="1">
    <source>
        <dbReference type="PROSITE-ProRule" id="PRU00047"/>
    </source>
</evidence>
<dbReference type="PROSITE" id="PS50158">
    <property type="entry name" value="ZF_CCHC"/>
    <property type="match status" value="1"/>
</dbReference>
<reference evidence="4 5" key="1">
    <citation type="journal article" date="2021" name="Nat. Plants">
        <title>The Taxus genome provides insights into paclitaxel biosynthesis.</title>
        <authorList>
            <person name="Xiong X."/>
            <person name="Gou J."/>
            <person name="Liao Q."/>
            <person name="Li Y."/>
            <person name="Zhou Q."/>
            <person name="Bi G."/>
            <person name="Li C."/>
            <person name="Du R."/>
            <person name="Wang X."/>
            <person name="Sun T."/>
            <person name="Guo L."/>
            <person name="Liang H."/>
            <person name="Lu P."/>
            <person name="Wu Y."/>
            <person name="Zhang Z."/>
            <person name="Ro D.K."/>
            <person name="Shang Y."/>
            <person name="Huang S."/>
            <person name="Yan J."/>
        </authorList>
    </citation>
    <scope>NUCLEOTIDE SEQUENCE [LARGE SCALE GENOMIC DNA]</scope>
    <source>
        <strain evidence="4">Ta-2019</strain>
    </source>
</reference>
<feature type="compositionally biased region" description="Gly residues" evidence="2">
    <location>
        <begin position="44"/>
        <end position="64"/>
    </location>
</feature>
<feature type="non-terminal residue" evidence="4">
    <location>
        <position position="313"/>
    </location>
</feature>
<accession>A0AA38GPR6</accession>
<proteinExistence type="predicted"/>
<feature type="compositionally biased region" description="Gly residues" evidence="2">
    <location>
        <begin position="217"/>
        <end position="228"/>
    </location>
</feature>
<dbReference type="GO" id="GO:0008270">
    <property type="term" value="F:zinc ion binding"/>
    <property type="evidence" value="ECO:0007669"/>
    <property type="project" value="UniProtKB-KW"/>
</dbReference>
<protein>
    <recommendedName>
        <fullName evidence="3">CCHC-type domain-containing protein</fullName>
    </recommendedName>
</protein>
<dbReference type="Proteomes" id="UP000824469">
    <property type="component" value="Unassembled WGS sequence"/>
</dbReference>
<sequence length="313" mass="35148">MLWEEVEVHVEDVELDNFVLPHLGKHMRDTPLATAPIGPIGPSVYGGFGGTGPSGPGGSGGGGNTALESSLRNEAIGSIDTSVIPFLEAQIVAMAKQLEKLSMNSVHETHSGFWCIDCEIDGNIKDNFPRRMVHTMTVDCEIYHRDHDVSRCPLLQCMIKKNVFCYSKIFTSTTHDTKDCRLIYQIHEAIDHGVCQTNITSGSKNDDHHYEEHANGGTHGRGFQGGFHGQGNYRGGRSEFPHGTCFNCGSTEHYKHECSDFLQFSWCGKNHKYEECLELFEHMNQQHQKDKGTMIVSIKKEYIQWMPQVTWDE</sequence>
<comment type="caution">
    <text evidence="4">The sequence shown here is derived from an EMBL/GenBank/DDBJ whole genome shotgun (WGS) entry which is preliminary data.</text>
</comment>
<feature type="region of interest" description="Disordered" evidence="2">
    <location>
        <begin position="206"/>
        <end position="228"/>
    </location>
</feature>
<keyword evidence="5" id="KW-1185">Reference proteome</keyword>
<evidence type="ECO:0000259" key="3">
    <source>
        <dbReference type="PROSITE" id="PS50158"/>
    </source>
</evidence>
<dbReference type="Pfam" id="PF00098">
    <property type="entry name" value="zf-CCHC"/>
    <property type="match status" value="1"/>
</dbReference>
<dbReference type="GO" id="GO:0003676">
    <property type="term" value="F:nucleic acid binding"/>
    <property type="evidence" value="ECO:0007669"/>
    <property type="project" value="InterPro"/>
</dbReference>
<dbReference type="AlphaFoldDB" id="A0AA38GPR6"/>
<dbReference type="EMBL" id="JAHRHJ020000002">
    <property type="protein sequence ID" value="KAH9325868.1"/>
    <property type="molecule type" value="Genomic_DNA"/>
</dbReference>
<evidence type="ECO:0000256" key="2">
    <source>
        <dbReference type="SAM" id="MobiDB-lite"/>
    </source>
</evidence>